<name>A0A1V8RRH5_9HYPH</name>
<organism evidence="1 2">
    <name type="scientific">Manganibacter manganicus</name>
    <dbReference type="NCBI Taxonomy" id="1873176"/>
    <lineage>
        <taxon>Bacteria</taxon>
        <taxon>Pseudomonadati</taxon>
        <taxon>Pseudomonadota</taxon>
        <taxon>Alphaproteobacteria</taxon>
        <taxon>Hyphomicrobiales</taxon>
        <taxon>Phyllobacteriaceae</taxon>
        <taxon>Manganibacter</taxon>
    </lineage>
</organism>
<dbReference type="EMBL" id="MDET01000012">
    <property type="protein sequence ID" value="OQM75810.1"/>
    <property type="molecule type" value="Genomic_DNA"/>
</dbReference>
<dbReference type="InterPro" id="IPR014598">
    <property type="entry name" value="UCP035865"/>
</dbReference>
<accession>A0A1V8RRH5</accession>
<protein>
    <recommendedName>
        <fullName evidence="3">DUF2336 domain-containing protein</fullName>
    </recommendedName>
</protein>
<dbReference type="STRING" id="1873176.BFN67_02560"/>
<reference evidence="1 2" key="1">
    <citation type="journal article" date="2016" name="Int. J. Syst. Evol. Microbiol.">
        <title>Pseudaminobacter manganicus sp. nov., isolated from sludge of a manganese mine.</title>
        <authorList>
            <person name="Li J."/>
            <person name="Huang J."/>
            <person name="Liao S."/>
            <person name="Wang G."/>
        </authorList>
    </citation>
    <scope>NUCLEOTIDE SEQUENCE [LARGE SCALE GENOMIC DNA]</scope>
    <source>
        <strain evidence="1 2">JH-7</strain>
    </source>
</reference>
<dbReference type="RefSeq" id="WP_080919361.1">
    <property type="nucleotide sequence ID" value="NZ_MDET01000012.1"/>
</dbReference>
<evidence type="ECO:0000313" key="1">
    <source>
        <dbReference type="EMBL" id="OQM75810.1"/>
    </source>
</evidence>
<dbReference type="AlphaFoldDB" id="A0A1V8RRH5"/>
<sequence length="373" mass="39450">MVVSHFLKWAAVARVGERAAAASALARAYISPNLSFEDHCAAEAALTLLLDDPSAKVRQAMADALSMSSHAPVQIIAALAADQPEIAAMVIGRSPLLTDVDLIDRLAAGRKETQALIAGRSQVSMSLAAAIAEIGEPEACLALLANSGADIASLSFHRMAERHGHLAGVREALIADARLPADCRHMLLLKVSEALQGSPLLVALMGRTGAERVLRNACVKASITLLDNTPAEEHEALVGHLRLRGELTTGFIVRAVAHGKVDFFGSALVMLTGQSERRVRALLSSGHDGAVRALLRRAGLPDAAHGPLLRAIRIWRDVANGRRIAGVQEVSWAMLEGLGDQPAEKELAGMIRAIHVDALRDNARRHALALAAA</sequence>
<proteinExistence type="predicted"/>
<keyword evidence="2" id="KW-1185">Reference proteome</keyword>
<evidence type="ECO:0008006" key="3">
    <source>
        <dbReference type="Google" id="ProtNLM"/>
    </source>
</evidence>
<comment type="caution">
    <text evidence="1">The sequence shown here is derived from an EMBL/GenBank/DDBJ whole genome shotgun (WGS) entry which is preliminary data.</text>
</comment>
<evidence type="ECO:0000313" key="2">
    <source>
        <dbReference type="Proteomes" id="UP000191905"/>
    </source>
</evidence>
<gene>
    <name evidence="1" type="ORF">BFN67_02560</name>
</gene>
<dbReference type="OrthoDB" id="9798569at2"/>
<dbReference type="InterPro" id="IPR019285">
    <property type="entry name" value="DUF2336"/>
</dbReference>
<dbReference type="Proteomes" id="UP000191905">
    <property type="component" value="Unassembled WGS sequence"/>
</dbReference>
<dbReference type="PIRSF" id="PIRSF035865">
    <property type="entry name" value="UCP035865"/>
    <property type="match status" value="1"/>
</dbReference>
<dbReference type="Pfam" id="PF10098">
    <property type="entry name" value="DUF2336"/>
    <property type="match status" value="1"/>
</dbReference>